<evidence type="ECO:0000259" key="5">
    <source>
        <dbReference type="PROSITE" id="PS50893"/>
    </source>
</evidence>
<dbReference type="EMBL" id="CP019699">
    <property type="protein sequence ID" value="AQS54630.1"/>
    <property type="molecule type" value="Genomic_DNA"/>
</dbReference>
<feature type="domain" description="ABC transporter" evidence="5">
    <location>
        <begin position="4"/>
        <end position="245"/>
    </location>
</feature>
<dbReference type="CDD" id="cd03255">
    <property type="entry name" value="ABC_MJ0796_LolCDE_FtsE"/>
    <property type="match status" value="1"/>
</dbReference>
<dbReference type="PROSITE" id="PS50893">
    <property type="entry name" value="ABC_TRANSPORTER_2"/>
    <property type="match status" value="1"/>
</dbReference>
<dbReference type="GO" id="GO:0098796">
    <property type="term" value="C:membrane protein complex"/>
    <property type="evidence" value="ECO:0007669"/>
    <property type="project" value="UniProtKB-ARBA"/>
</dbReference>
<dbReference type="SUPFAM" id="SSF52540">
    <property type="entry name" value="P-loop containing nucleoside triphosphate hydrolases"/>
    <property type="match status" value="1"/>
</dbReference>
<comment type="similarity">
    <text evidence="1">Belongs to the ABC transporter superfamily.</text>
</comment>
<keyword evidence="3" id="KW-0547">Nucleotide-binding</keyword>
<keyword evidence="7" id="KW-1185">Reference proteome</keyword>
<dbReference type="GO" id="GO:0022857">
    <property type="term" value="F:transmembrane transporter activity"/>
    <property type="evidence" value="ECO:0007669"/>
    <property type="project" value="UniProtKB-ARBA"/>
</dbReference>
<reference evidence="6 7" key="1">
    <citation type="journal article" date="2015" name="Int. J. Syst. Evol. Microbiol.">
        <title>Novibacillus thermophilus gen. nov., sp. nov., a Gram-staining-negative and moderately thermophilic member of the family Thermoactinomycetaceae.</title>
        <authorList>
            <person name="Yang G."/>
            <person name="Chen J."/>
            <person name="Zhou S."/>
        </authorList>
    </citation>
    <scope>NUCLEOTIDE SEQUENCE [LARGE SCALE GENOMIC DNA]</scope>
    <source>
        <strain evidence="6 7">SG-1</strain>
    </source>
</reference>
<evidence type="ECO:0000313" key="6">
    <source>
        <dbReference type="EMBL" id="AQS54630.1"/>
    </source>
</evidence>
<gene>
    <name evidence="6" type="ORF">B0W44_01355</name>
</gene>
<dbReference type="PANTHER" id="PTHR42798">
    <property type="entry name" value="LIPOPROTEIN-RELEASING SYSTEM ATP-BINDING PROTEIN LOLD"/>
    <property type="match status" value="1"/>
</dbReference>
<dbReference type="InterPro" id="IPR027417">
    <property type="entry name" value="P-loop_NTPase"/>
</dbReference>
<organism evidence="6 7">
    <name type="scientific">Novibacillus thermophilus</name>
    <dbReference type="NCBI Taxonomy" id="1471761"/>
    <lineage>
        <taxon>Bacteria</taxon>
        <taxon>Bacillati</taxon>
        <taxon>Bacillota</taxon>
        <taxon>Bacilli</taxon>
        <taxon>Bacillales</taxon>
        <taxon>Thermoactinomycetaceae</taxon>
        <taxon>Novibacillus</taxon>
    </lineage>
</organism>
<evidence type="ECO:0000256" key="3">
    <source>
        <dbReference type="ARBA" id="ARBA00022741"/>
    </source>
</evidence>
<dbReference type="STRING" id="1471761.B0W44_01355"/>
<protein>
    <submittedName>
        <fullName evidence="6">Bacitracin ABC transporter ATP-binding protein</fullName>
    </submittedName>
</protein>
<evidence type="ECO:0000256" key="4">
    <source>
        <dbReference type="ARBA" id="ARBA00022840"/>
    </source>
</evidence>
<name>A0A1U9K3N2_9BACL</name>
<evidence type="ECO:0000256" key="1">
    <source>
        <dbReference type="ARBA" id="ARBA00005417"/>
    </source>
</evidence>
<keyword evidence="4 6" id="KW-0067">ATP-binding</keyword>
<dbReference type="InterPro" id="IPR003439">
    <property type="entry name" value="ABC_transporter-like_ATP-bd"/>
</dbReference>
<dbReference type="OrthoDB" id="9791546at2"/>
<dbReference type="FunFam" id="3.40.50.300:FF:000032">
    <property type="entry name" value="Export ABC transporter ATP-binding protein"/>
    <property type="match status" value="1"/>
</dbReference>
<dbReference type="Gene3D" id="3.40.50.300">
    <property type="entry name" value="P-loop containing nucleotide triphosphate hydrolases"/>
    <property type="match status" value="1"/>
</dbReference>
<dbReference type="KEGG" id="ntr:B0W44_01355"/>
<dbReference type="GO" id="GO:0005524">
    <property type="term" value="F:ATP binding"/>
    <property type="evidence" value="ECO:0007669"/>
    <property type="project" value="UniProtKB-KW"/>
</dbReference>
<sequence>MAVLQATSLKKVYGSEKGGVVHTALNELSLKVEGGEFVGIMGPSGSGKTTFLNILATIDQPTSGSVEVNGVNPMQLKNEDLALFRRRQLGFIFQDFNLLDTLSIKENIMLPLVLDRKPVREIERRVSEVAESLHIESILEKRTYEVSGGQQQRAAAARAIIHRPAIVLADEPTGNLDSKSSKDLMASLQRLNEKQQTTILMVTHDPFAASFCERIVFIQDGAFFSEIRKGSHRQAFFQDILDGLSLLGGDVSEFTHPRP</sequence>
<dbReference type="InterPro" id="IPR003593">
    <property type="entry name" value="AAA+_ATPase"/>
</dbReference>
<evidence type="ECO:0000313" key="7">
    <source>
        <dbReference type="Proteomes" id="UP000188603"/>
    </source>
</evidence>
<dbReference type="Pfam" id="PF00005">
    <property type="entry name" value="ABC_tran"/>
    <property type="match status" value="1"/>
</dbReference>
<dbReference type="Proteomes" id="UP000188603">
    <property type="component" value="Chromosome"/>
</dbReference>
<keyword evidence="2" id="KW-0813">Transport</keyword>
<dbReference type="SMART" id="SM00382">
    <property type="entry name" value="AAA"/>
    <property type="match status" value="1"/>
</dbReference>
<evidence type="ECO:0000256" key="2">
    <source>
        <dbReference type="ARBA" id="ARBA00022448"/>
    </source>
</evidence>
<proteinExistence type="inferred from homology"/>
<dbReference type="PANTHER" id="PTHR42798:SF7">
    <property type="entry name" value="ALPHA-D-RIBOSE 1-METHYLPHOSPHONATE 5-TRIPHOSPHATE SYNTHASE SUBUNIT PHNL"/>
    <property type="match status" value="1"/>
</dbReference>
<dbReference type="InterPro" id="IPR017911">
    <property type="entry name" value="MacB-like_ATP-bd"/>
</dbReference>
<dbReference type="AlphaFoldDB" id="A0A1U9K3N2"/>
<dbReference type="GO" id="GO:0016887">
    <property type="term" value="F:ATP hydrolysis activity"/>
    <property type="evidence" value="ECO:0007669"/>
    <property type="project" value="InterPro"/>
</dbReference>
<accession>A0A1U9K3N2</accession>
<dbReference type="RefSeq" id="WP_077718450.1">
    <property type="nucleotide sequence ID" value="NZ_CP019699.1"/>
</dbReference>